<dbReference type="AlphaFoldDB" id="A0AAQ4EPM3"/>
<proteinExistence type="predicted"/>
<dbReference type="Pfam" id="PF00535">
    <property type="entry name" value="Glycos_transf_2"/>
    <property type="match status" value="1"/>
</dbReference>
<dbReference type="EMBL" id="JARKHS020012618">
    <property type="protein sequence ID" value="KAK8776724.1"/>
    <property type="molecule type" value="Genomic_DNA"/>
</dbReference>
<dbReference type="PANTHER" id="PTHR22916">
    <property type="entry name" value="GLYCOSYLTRANSFERASE"/>
    <property type="match status" value="1"/>
</dbReference>
<dbReference type="InterPro" id="IPR001173">
    <property type="entry name" value="Glyco_trans_2-like"/>
</dbReference>
<dbReference type="PANTHER" id="PTHR22916:SF3">
    <property type="entry name" value="UDP-GLCNAC:BETAGAL BETA-1,3-N-ACETYLGLUCOSAMINYLTRANSFERASE-LIKE PROTEIN 1"/>
    <property type="match status" value="1"/>
</dbReference>
<gene>
    <name evidence="2" type="ORF">V5799_029932</name>
</gene>
<organism evidence="2 3">
    <name type="scientific">Amblyomma americanum</name>
    <name type="common">Lone star tick</name>
    <dbReference type="NCBI Taxonomy" id="6943"/>
    <lineage>
        <taxon>Eukaryota</taxon>
        <taxon>Metazoa</taxon>
        <taxon>Ecdysozoa</taxon>
        <taxon>Arthropoda</taxon>
        <taxon>Chelicerata</taxon>
        <taxon>Arachnida</taxon>
        <taxon>Acari</taxon>
        <taxon>Parasitiformes</taxon>
        <taxon>Ixodida</taxon>
        <taxon>Ixodoidea</taxon>
        <taxon>Ixodidae</taxon>
        <taxon>Amblyomminae</taxon>
        <taxon>Amblyomma</taxon>
    </lineage>
</organism>
<dbReference type="Gene3D" id="3.90.550.10">
    <property type="entry name" value="Spore Coat Polysaccharide Biosynthesis Protein SpsA, Chain A"/>
    <property type="match status" value="1"/>
</dbReference>
<dbReference type="Proteomes" id="UP001321473">
    <property type="component" value="Unassembled WGS sequence"/>
</dbReference>
<name>A0AAQ4EPM3_AMBAM</name>
<sequence length="353" mass="39820">MPEDGLNAAVDVSIIIPVHNGEKWINECLTSVADQVFAGTLEVSIFNDSSTDGTAGLLEEWKPKLESRGFSVCISAGDPGSRGVGFAKNAAVRQSKGGYLCFQDIDDIMHPARVQEQFDEATRQPPNTIVGSQFHRLPEGSTERYTLWANTLDPKKLTVQVYTSHGPTVIMPTWFCNRVVFDTVGGFDETGKGTPEDLIFFFKHLDFGGNVVRVEKDLLTYRYHLQQSTFTIAESTIWDLRLARLKQHILDKWPSFTIWNAGKQGRRFYRSLDIEDRRKVTAFCDVDEKKISRGVYIHEESEEVPRPRVPIIHFREATPPLVICMKLDLTNGSFEANLSSLNLVEGVDYVHFS</sequence>
<feature type="domain" description="Glycosyltransferase 2-like" evidence="1">
    <location>
        <begin position="13"/>
        <end position="183"/>
    </location>
</feature>
<protein>
    <recommendedName>
        <fullName evidence="1">Glycosyltransferase 2-like domain-containing protein</fullName>
    </recommendedName>
</protein>
<dbReference type="SUPFAM" id="SSF53448">
    <property type="entry name" value="Nucleotide-diphospho-sugar transferases"/>
    <property type="match status" value="1"/>
</dbReference>
<accession>A0AAQ4EPM3</accession>
<dbReference type="InterPro" id="IPR029044">
    <property type="entry name" value="Nucleotide-diphossugar_trans"/>
</dbReference>
<evidence type="ECO:0000259" key="1">
    <source>
        <dbReference type="Pfam" id="PF00535"/>
    </source>
</evidence>
<evidence type="ECO:0000313" key="2">
    <source>
        <dbReference type="EMBL" id="KAK8776724.1"/>
    </source>
</evidence>
<comment type="caution">
    <text evidence="2">The sequence shown here is derived from an EMBL/GenBank/DDBJ whole genome shotgun (WGS) entry which is preliminary data.</text>
</comment>
<reference evidence="2 3" key="1">
    <citation type="journal article" date="2023" name="Arcadia Sci">
        <title>De novo assembly of a long-read Amblyomma americanum tick genome.</title>
        <authorList>
            <person name="Chou S."/>
            <person name="Poskanzer K.E."/>
            <person name="Rollins M."/>
            <person name="Thuy-Boun P.S."/>
        </authorList>
    </citation>
    <scope>NUCLEOTIDE SEQUENCE [LARGE SCALE GENOMIC DNA]</scope>
    <source>
        <strain evidence="2">F_SG_1</strain>
        <tissue evidence="2">Salivary glands</tissue>
    </source>
</reference>
<keyword evidence="3" id="KW-1185">Reference proteome</keyword>
<dbReference type="GO" id="GO:0016758">
    <property type="term" value="F:hexosyltransferase activity"/>
    <property type="evidence" value="ECO:0007669"/>
    <property type="project" value="UniProtKB-ARBA"/>
</dbReference>
<evidence type="ECO:0000313" key="3">
    <source>
        <dbReference type="Proteomes" id="UP001321473"/>
    </source>
</evidence>